<feature type="non-terminal residue" evidence="1">
    <location>
        <position position="97"/>
    </location>
</feature>
<dbReference type="Proteomes" id="UP001215280">
    <property type="component" value="Unassembled WGS sequence"/>
</dbReference>
<keyword evidence="2" id="KW-1185">Reference proteome</keyword>
<organism evidence="1 2">
    <name type="scientific">Mycena maculata</name>
    <dbReference type="NCBI Taxonomy" id="230809"/>
    <lineage>
        <taxon>Eukaryota</taxon>
        <taxon>Fungi</taxon>
        <taxon>Dikarya</taxon>
        <taxon>Basidiomycota</taxon>
        <taxon>Agaricomycotina</taxon>
        <taxon>Agaricomycetes</taxon>
        <taxon>Agaricomycetidae</taxon>
        <taxon>Agaricales</taxon>
        <taxon>Marasmiineae</taxon>
        <taxon>Mycenaceae</taxon>
        <taxon>Mycena</taxon>
    </lineage>
</organism>
<gene>
    <name evidence="1" type="ORF">DFH07DRAFT_1057972</name>
</gene>
<dbReference type="AlphaFoldDB" id="A0AAD7NQ75"/>
<name>A0AAD7NQ75_9AGAR</name>
<proteinExistence type="predicted"/>
<comment type="caution">
    <text evidence="1">The sequence shown here is derived from an EMBL/GenBank/DDBJ whole genome shotgun (WGS) entry which is preliminary data.</text>
</comment>
<evidence type="ECO:0000313" key="2">
    <source>
        <dbReference type="Proteomes" id="UP001215280"/>
    </source>
</evidence>
<evidence type="ECO:0000313" key="1">
    <source>
        <dbReference type="EMBL" id="KAJ7770921.1"/>
    </source>
</evidence>
<accession>A0AAD7NQ75</accession>
<sequence>MTFMTHGSRQRSFMTPHGRFTRPWLLVPDIRASTTSSWPTANANAFYDPTANANDLYDDLKPNTAGPTVDIFDTRLLAWDTRALSFDDDDENTAGPM</sequence>
<dbReference type="EMBL" id="JARJLG010000023">
    <property type="protein sequence ID" value="KAJ7770921.1"/>
    <property type="molecule type" value="Genomic_DNA"/>
</dbReference>
<protein>
    <submittedName>
        <fullName evidence="1">Uncharacterized protein</fullName>
    </submittedName>
</protein>
<reference evidence="1" key="1">
    <citation type="submission" date="2023-03" db="EMBL/GenBank/DDBJ databases">
        <title>Massive genome expansion in bonnet fungi (Mycena s.s.) driven by repeated elements and novel gene families across ecological guilds.</title>
        <authorList>
            <consortium name="Lawrence Berkeley National Laboratory"/>
            <person name="Harder C.B."/>
            <person name="Miyauchi S."/>
            <person name="Viragh M."/>
            <person name="Kuo A."/>
            <person name="Thoen E."/>
            <person name="Andreopoulos B."/>
            <person name="Lu D."/>
            <person name="Skrede I."/>
            <person name="Drula E."/>
            <person name="Henrissat B."/>
            <person name="Morin E."/>
            <person name="Kohler A."/>
            <person name="Barry K."/>
            <person name="LaButti K."/>
            <person name="Morin E."/>
            <person name="Salamov A."/>
            <person name="Lipzen A."/>
            <person name="Mereny Z."/>
            <person name="Hegedus B."/>
            <person name="Baldrian P."/>
            <person name="Stursova M."/>
            <person name="Weitz H."/>
            <person name="Taylor A."/>
            <person name="Grigoriev I.V."/>
            <person name="Nagy L.G."/>
            <person name="Martin F."/>
            <person name="Kauserud H."/>
        </authorList>
    </citation>
    <scope>NUCLEOTIDE SEQUENCE</scope>
    <source>
        <strain evidence="1">CBHHK188m</strain>
    </source>
</reference>